<comment type="caution">
    <text evidence="1">The sequence shown here is derived from an EMBL/GenBank/DDBJ whole genome shotgun (WGS) entry which is preliminary data.</text>
</comment>
<dbReference type="InterPro" id="IPR049709">
    <property type="entry name" value="IniB-like_N"/>
</dbReference>
<dbReference type="RefSeq" id="WP_380719367.1">
    <property type="nucleotide sequence ID" value="NZ_JBHTLK010000006.1"/>
</dbReference>
<keyword evidence="2" id="KW-1185">Reference proteome</keyword>
<reference evidence="2" key="1">
    <citation type="journal article" date="2019" name="Int. J. Syst. Evol. Microbiol.">
        <title>The Global Catalogue of Microorganisms (GCM) 10K type strain sequencing project: providing services to taxonomists for standard genome sequencing and annotation.</title>
        <authorList>
            <consortium name="The Broad Institute Genomics Platform"/>
            <consortium name="The Broad Institute Genome Sequencing Center for Infectious Disease"/>
            <person name="Wu L."/>
            <person name="Ma J."/>
        </authorList>
    </citation>
    <scope>NUCLEOTIDE SEQUENCE [LARGE SCALE GENOMIC DNA]</scope>
    <source>
        <strain evidence="2">CCUG 60214</strain>
    </source>
</reference>
<proteinExistence type="predicted"/>
<protein>
    <submittedName>
        <fullName evidence="1">IniB N-terminal domain-containing protein</fullName>
    </submittedName>
</protein>
<dbReference type="Proteomes" id="UP001597168">
    <property type="component" value="Unassembled WGS sequence"/>
</dbReference>
<evidence type="ECO:0000313" key="2">
    <source>
        <dbReference type="Proteomes" id="UP001597168"/>
    </source>
</evidence>
<sequence length="263" mass="26632">MDPVQTLHDFTLNLLSDPQARSAFQSDPQGAVNTAGLGDLNAGDVHEILPLVLDYAPAQGLGDLDSTLDLLSSDNALDLLGDSPLTLGQDVLGQGIEDNTATAPLAGVAAAAQHLAGDTTADLADTLDADVLNTVADTTTHGNVTDVVGDLTAEGLPSHTDLLETTHLSGTVEDVTTGLHGDSSIDDRLTGDHLTGDIGDVTDNALGIQDVVQTGDVLSDVGHLGDVTTTVGDITHVGNLTDVANSIGNVDVGGVFSGNGVDF</sequence>
<name>A0ABW3QIG8_9PSEU</name>
<accession>A0ABW3QIG8</accession>
<organism evidence="1 2">
    <name type="scientific">Saccharothrix hoggarensis</name>
    <dbReference type="NCBI Taxonomy" id="913853"/>
    <lineage>
        <taxon>Bacteria</taxon>
        <taxon>Bacillati</taxon>
        <taxon>Actinomycetota</taxon>
        <taxon>Actinomycetes</taxon>
        <taxon>Pseudonocardiales</taxon>
        <taxon>Pseudonocardiaceae</taxon>
        <taxon>Saccharothrix</taxon>
    </lineage>
</organism>
<dbReference type="EMBL" id="JBHTLK010000006">
    <property type="protein sequence ID" value="MFD1146032.1"/>
    <property type="molecule type" value="Genomic_DNA"/>
</dbReference>
<evidence type="ECO:0000313" key="1">
    <source>
        <dbReference type="EMBL" id="MFD1146032.1"/>
    </source>
</evidence>
<dbReference type="NCBIfam" id="NF038175">
    <property type="entry name" value="IniB_NTERM"/>
    <property type="match status" value="1"/>
</dbReference>
<gene>
    <name evidence="1" type="ORF">ACFQ3T_02715</name>
</gene>